<keyword evidence="8" id="KW-1133">Transmembrane helix</keyword>
<dbReference type="SUPFAM" id="SSF57903">
    <property type="entry name" value="FYVE/PHD zinc finger"/>
    <property type="match status" value="1"/>
</dbReference>
<feature type="compositionally biased region" description="Basic and acidic residues" evidence="13">
    <location>
        <begin position="1"/>
        <end position="11"/>
    </location>
</feature>
<evidence type="ECO:0000256" key="7">
    <source>
        <dbReference type="ARBA" id="ARBA00022968"/>
    </source>
</evidence>
<evidence type="ECO:0000256" key="4">
    <source>
        <dbReference type="ARBA" id="ARBA00022771"/>
    </source>
</evidence>
<keyword evidence="3" id="KW-0479">Metal-binding</keyword>
<dbReference type="Proteomes" id="UP001566132">
    <property type="component" value="Unassembled WGS sequence"/>
</dbReference>
<organism evidence="15 16">
    <name type="scientific">Hypothenemus hampei</name>
    <name type="common">Coffee berry borer</name>
    <dbReference type="NCBI Taxonomy" id="57062"/>
    <lineage>
        <taxon>Eukaryota</taxon>
        <taxon>Metazoa</taxon>
        <taxon>Ecdysozoa</taxon>
        <taxon>Arthropoda</taxon>
        <taxon>Hexapoda</taxon>
        <taxon>Insecta</taxon>
        <taxon>Pterygota</taxon>
        <taxon>Neoptera</taxon>
        <taxon>Endopterygota</taxon>
        <taxon>Coleoptera</taxon>
        <taxon>Polyphaga</taxon>
        <taxon>Cucujiformia</taxon>
        <taxon>Curculionidae</taxon>
        <taxon>Scolytinae</taxon>
        <taxon>Hypothenemus</taxon>
    </lineage>
</organism>
<dbReference type="Gene3D" id="3.30.40.10">
    <property type="entry name" value="Zinc/RING finger domain, C3HC4 (zinc finger)"/>
    <property type="match status" value="1"/>
</dbReference>
<evidence type="ECO:0000256" key="13">
    <source>
        <dbReference type="SAM" id="MobiDB-lite"/>
    </source>
</evidence>
<evidence type="ECO:0000313" key="16">
    <source>
        <dbReference type="Proteomes" id="UP001566132"/>
    </source>
</evidence>
<evidence type="ECO:0000256" key="5">
    <source>
        <dbReference type="ARBA" id="ARBA00022801"/>
    </source>
</evidence>
<feature type="region of interest" description="Disordered" evidence="13">
    <location>
        <begin position="1"/>
        <end position="24"/>
    </location>
</feature>
<evidence type="ECO:0000256" key="2">
    <source>
        <dbReference type="ARBA" id="ARBA00022692"/>
    </source>
</evidence>
<feature type="coiled-coil region" evidence="12">
    <location>
        <begin position="323"/>
        <end position="367"/>
    </location>
</feature>
<keyword evidence="10" id="KW-0325">Glycoprotein</keyword>
<dbReference type="AlphaFoldDB" id="A0ABD1E2F1"/>
<evidence type="ECO:0000256" key="12">
    <source>
        <dbReference type="SAM" id="Coils"/>
    </source>
</evidence>
<evidence type="ECO:0000256" key="8">
    <source>
        <dbReference type="ARBA" id="ARBA00022989"/>
    </source>
</evidence>
<dbReference type="InterPro" id="IPR019786">
    <property type="entry name" value="Zinc_finger_PHD-type_CS"/>
</dbReference>
<keyword evidence="9" id="KW-0472">Membrane</keyword>
<evidence type="ECO:0000256" key="3">
    <source>
        <dbReference type="ARBA" id="ARBA00022723"/>
    </source>
</evidence>
<keyword evidence="16" id="KW-1185">Reference proteome</keyword>
<dbReference type="InterPro" id="IPR051292">
    <property type="entry name" value="Xyl/GlcA_transferase"/>
</dbReference>
<dbReference type="PROSITE" id="PS50016">
    <property type="entry name" value="ZF_PHD_2"/>
    <property type="match status" value="1"/>
</dbReference>
<dbReference type="InterPro" id="IPR027417">
    <property type="entry name" value="P-loop_NTPase"/>
</dbReference>
<proteinExistence type="predicted"/>
<feature type="domain" description="PHD-type" evidence="14">
    <location>
        <begin position="194"/>
        <end position="248"/>
    </location>
</feature>
<keyword evidence="7" id="KW-0735">Signal-anchor</keyword>
<dbReference type="CDD" id="cd18793">
    <property type="entry name" value="SF2_C_SNF"/>
    <property type="match status" value="1"/>
</dbReference>
<sequence>MTPLIHEEDVNARPTCSNSEQDIGARPTCSAANDSLDEFVDSSKNQNEVETMTISQIPFDITLNQTINKTLGSLTDQSINMTVQTPEHNLWNSLVINNSISPFLAWPHSPKRKGKRQLERTPYALTSSKYQKIFEAKRFVQLQKEEEKENKKQEREKKKKEKELQKIKKTEGINKRIKNEKKAKTVVVPKKHKNPVCYVCTSSIEGPQIQCDVCGKRFHKICIAATHQMHLPDHHDGDGFLCHFCYVEESEDDAMDELSDDDVDKLNNNYLSKTGGVGLNLIGGNHLIFLDLHWNPQVERQAEDRINRLGQTKPIYIYKFIAINTIEERIKIIQETKMKTKNKEEYEEGQEEDLKEELNTVEQLQNLNSDDDDDTSSCKKKLIINESTPFLLEIWAVSHAPTDYERWRKEFKPYTVKWQTHYEPYVDVKSNVTPYDERFLGFGWNKLSHIMKLEAQRYKFIVLSDVFVIYGPHKTSRHNEKF</sequence>
<dbReference type="PANTHER" id="PTHR12270">
    <property type="entry name" value="GLYCOSYLTRANSFERASE-RELATED"/>
    <property type="match status" value="1"/>
</dbReference>
<evidence type="ECO:0000256" key="6">
    <source>
        <dbReference type="ARBA" id="ARBA00022833"/>
    </source>
</evidence>
<dbReference type="GO" id="GO:0008270">
    <property type="term" value="F:zinc ion binding"/>
    <property type="evidence" value="ECO:0007669"/>
    <property type="project" value="UniProtKB-KW"/>
</dbReference>
<keyword evidence="5" id="KW-0378">Hydrolase</keyword>
<dbReference type="Gene3D" id="3.40.50.300">
    <property type="entry name" value="P-loop containing nucleotide triphosphate hydrolases"/>
    <property type="match status" value="1"/>
</dbReference>
<dbReference type="EMBL" id="JBDJPC010000013">
    <property type="protein sequence ID" value="KAL1488858.1"/>
    <property type="molecule type" value="Genomic_DNA"/>
</dbReference>
<evidence type="ECO:0000256" key="11">
    <source>
        <dbReference type="PROSITE-ProRule" id="PRU00146"/>
    </source>
</evidence>
<comment type="subcellular location">
    <subcellularLocation>
        <location evidence="1">Membrane</location>
        <topology evidence="1">Single-pass type II membrane protein</topology>
    </subcellularLocation>
</comment>
<gene>
    <name evidence="15" type="ORF">ABEB36_014653</name>
</gene>
<dbReference type="InterPro" id="IPR019787">
    <property type="entry name" value="Znf_PHD-finger"/>
</dbReference>
<keyword evidence="6" id="KW-0862">Zinc</keyword>
<dbReference type="InterPro" id="IPR013083">
    <property type="entry name" value="Znf_RING/FYVE/PHD"/>
</dbReference>
<evidence type="ECO:0000256" key="1">
    <source>
        <dbReference type="ARBA" id="ARBA00004606"/>
    </source>
</evidence>
<dbReference type="GO" id="GO:0016020">
    <property type="term" value="C:membrane"/>
    <property type="evidence" value="ECO:0007669"/>
    <property type="project" value="UniProtKB-SubCell"/>
</dbReference>
<reference evidence="15 16" key="1">
    <citation type="submission" date="2024-05" db="EMBL/GenBank/DDBJ databases">
        <title>Genetic variation in Jamaican populations of the coffee berry borer (Hypothenemus hampei).</title>
        <authorList>
            <person name="Errbii M."/>
            <person name="Myrie A."/>
        </authorList>
    </citation>
    <scope>NUCLEOTIDE SEQUENCE [LARGE SCALE GENOMIC DNA]</scope>
    <source>
        <strain evidence="15">JA-Hopewell-2020-01-JO</strain>
        <tissue evidence="15">Whole body</tissue>
    </source>
</reference>
<dbReference type="Pfam" id="PF13896">
    <property type="entry name" value="Glyco_transf_49"/>
    <property type="match status" value="1"/>
</dbReference>
<dbReference type="SUPFAM" id="SSF52540">
    <property type="entry name" value="P-loop containing nucleoside triphosphate hydrolases"/>
    <property type="match status" value="1"/>
</dbReference>
<comment type="caution">
    <text evidence="15">The sequence shown here is derived from an EMBL/GenBank/DDBJ whole genome shotgun (WGS) entry which is preliminary data.</text>
</comment>
<dbReference type="InterPro" id="IPR011011">
    <property type="entry name" value="Znf_FYVE_PHD"/>
</dbReference>
<evidence type="ECO:0000256" key="9">
    <source>
        <dbReference type="ARBA" id="ARBA00023136"/>
    </source>
</evidence>
<dbReference type="GO" id="GO:0016787">
    <property type="term" value="F:hydrolase activity"/>
    <property type="evidence" value="ECO:0007669"/>
    <property type="project" value="UniProtKB-KW"/>
</dbReference>
<evidence type="ECO:0000256" key="10">
    <source>
        <dbReference type="ARBA" id="ARBA00023180"/>
    </source>
</evidence>
<keyword evidence="12" id="KW-0175">Coiled coil</keyword>
<name>A0ABD1E2F1_HYPHA</name>
<dbReference type="InterPro" id="IPR049730">
    <property type="entry name" value="SNF2/RAD54-like_C"/>
</dbReference>
<evidence type="ECO:0000259" key="14">
    <source>
        <dbReference type="PROSITE" id="PS50016"/>
    </source>
</evidence>
<dbReference type="PROSITE" id="PS01359">
    <property type="entry name" value="ZF_PHD_1"/>
    <property type="match status" value="1"/>
</dbReference>
<dbReference type="PANTHER" id="PTHR12270:SF25">
    <property type="entry name" value="GLYCOSYLTRANSFERASE-LIKE PROTEIN LARGE"/>
    <property type="match status" value="1"/>
</dbReference>
<evidence type="ECO:0000313" key="15">
    <source>
        <dbReference type="EMBL" id="KAL1488858.1"/>
    </source>
</evidence>
<keyword evidence="4 11" id="KW-0863">Zinc-finger</keyword>
<accession>A0ABD1E2F1</accession>
<protein>
    <recommendedName>
        <fullName evidence="14">PHD-type domain-containing protein</fullName>
    </recommendedName>
</protein>
<feature type="region of interest" description="Disordered" evidence="13">
    <location>
        <begin position="144"/>
        <end position="163"/>
    </location>
</feature>
<keyword evidence="2" id="KW-0812">Transmembrane</keyword>